<accession>A0AA37PCU1</accession>
<dbReference type="EMBL" id="BQXU01000012">
    <property type="protein sequence ID" value="GKT45152.1"/>
    <property type="molecule type" value="Genomic_DNA"/>
</dbReference>
<gene>
    <name evidence="1" type="ORF">ColSpa_03443</name>
    <name evidence="2" type="ORF">ColSpa_04755</name>
    <name evidence="3" type="ORF">ColSpa_04759</name>
    <name evidence="4" type="ORF">ColSpa_05327</name>
    <name evidence="5" type="ORF">ColSpa_05333</name>
    <name evidence="6" type="ORF">ColSpa_06015</name>
    <name evidence="7" type="ORF">ColSpa_07956</name>
    <name evidence="8" type="ORF">ColSpa_10033</name>
</gene>
<proteinExistence type="predicted"/>
<dbReference type="EMBL" id="BQXU01000021">
    <property type="protein sequence ID" value="GKT47775.1"/>
    <property type="molecule type" value="Genomic_DNA"/>
</dbReference>
<evidence type="ECO:0000313" key="1">
    <source>
        <dbReference type="EMBL" id="GKT43262.1"/>
    </source>
</evidence>
<protein>
    <submittedName>
        <fullName evidence="8">Uncharacterized protein</fullName>
    </submittedName>
</protein>
<evidence type="ECO:0000313" key="5">
    <source>
        <dbReference type="EMBL" id="GKT45152.1"/>
    </source>
</evidence>
<evidence type="ECO:0000313" key="9">
    <source>
        <dbReference type="Proteomes" id="UP001055115"/>
    </source>
</evidence>
<evidence type="ECO:0000313" key="6">
    <source>
        <dbReference type="EMBL" id="GKT45834.1"/>
    </source>
</evidence>
<dbReference type="RefSeq" id="XP_049125612.1">
    <property type="nucleotide sequence ID" value="XM_049269655.1"/>
</dbReference>
<reference evidence="8 9" key="1">
    <citation type="submission" date="2022-03" db="EMBL/GenBank/DDBJ databases">
        <title>Genome data of Colletotrichum spp.</title>
        <authorList>
            <person name="Utami Y.D."/>
            <person name="Hiruma K."/>
        </authorList>
    </citation>
    <scope>NUCLEOTIDE SEQUENCE [LARGE SCALE GENOMIC DNA]</scope>
    <source>
        <strain evidence="8 9">MAFF 239500</strain>
    </source>
</reference>
<dbReference type="GeneID" id="73324245"/>
<keyword evidence="9" id="KW-1185">Reference proteome</keyword>
<evidence type="ECO:0000313" key="8">
    <source>
        <dbReference type="EMBL" id="GKT49852.1"/>
    </source>
</evidence>
<sequence>MPPKRKPEAAWNPWFFTCDPPAGNNYLAITPVNATIATSLVWRKLESPIGSLYCEVQFADEIQNGQTRKKVAQAFWQAIARGNVLQVLQDHTKTGLFKRRVFVYAGYQGAFGSLAWKLASRMQAGAALAVHGLGGRNAVPCECCEKGWQAVRAGPDQVACFVPFWECVSLPNEFGNACSNCLYHETQVQCCYRNKDFYQEFGYMGRVKGTKERRASGGGVPSSIPNNISSIDSTQFFRSDLMKLIKDQYKGLSKKERKSPGILDGSIWVQDSIDWKTEGDDEDSD</sequence>
<comment type="caution">
    <text evidence="8">The sequence shown here is derived from an EMBL/GenBank/DDBJ whole genome shotgun (WGS) entry which is preliminary data.</text>
</comment>
<dbReference type="EMBL" id="BQXU01000010">
    <property type="protein sequence ID" value="GKT44578.1"/>
    <property type="molecule type" value="Genomic_DNA"/>
</dbReference>
<dbReference type="EMBL" id="BQXU01000032">
    <property type="protein sequence ID" value="GKT49852.1"/>
    <property type="molecule type" value="Genomic_DNA"/>
</dbReference>
<evidence type="ECO:0000313" key="3">
    <source>
        <dbReference type="EMBL" id="GKT44578.1"/>
    </source>
</evidence>
<dbReference type="EMBL" id="BQXU01000006">
    <property type="protein sequence ID" value="GKT43262.1"/>
    <property type="molecule type" value="Genomic_DNA"/>
</dbReference>
<dbReference type="AlphaFoldDB" id="A0AA37PCU1"/>
<evidence type="ECO:0000313" key="2">
    <source>
        <dbReference type="EMBL" id="GKT44574.1"/>
    </source>
</evidence>
<evidence type="ECO:0000313" key="7">
    <source>
        <dbReference type="EMBL" id="GKT47775.1"/>
    </source>
</evidence>
<name>A0AA37PCU1_9PEZI</name>
<dbReference type="Proteomes" id="UP001055115">
    <property type="component" value="Unassembled WGS sequence"/>
</dbReference>
<evidence type="ECO:0000313" key="4">
    <source>
        <dbReference type="EMBL" id="GKT45146.1"/>
    </source>
</evidence>
<dbReference type="EMBL" id="BQXU01000012">
    <property type="protein sequence ID" value="GKT45146.1"/>
    <property type="molecule type" value="Genomic_DNA"/>
</dbReference>
<organism evidence="8 9">
    <name type="scientific">Colletotrichum spaethianum</name>
    <dbReference type="NCBI Taxonomy" id="700344"/>
    <lineage>
        <taxon>Eukaryota</taxon>
        <taxon>Fungi</taxon>
        <taxon>Dikarya</taxon>
        <taxon>Ascomycota</taxon>
        <taxon>Pezizomycotina</taxon>
        <taxon>Sordariomycetes</taxon>
        <taxon>Hypocreomycetidae</taxon>
        <taxon>Glomerellales</taxon>
        <taxon>Glomerellaceae</taxon>
        <taxon>Colletotrichum</taxon>
        <taxon>Colletotrichum spaethianum species complex</taxon>
    </lineage>
</organism>
<dbReference type="EMBL" id="BQXU01000013">
    <property type="protein sequence ID" value="GKT45834.1"/>
    <property type="molecule type" value="Genomic_DNA"/>
</dbReference>
<dbReference type="EMBL" id="BQXU01000010">
    <property type="protein sequence ID" value="GKT44574.1"/>
    <property type="molecule type" value="Genomic_DNA"/>
</dbReference>